<dbReference type="GO" id="GO:0008528">
    <property type="term" value="F:G protein-coupled peptide receptor activity"/>
    <property type="evidence" value="ECO:0007669"/>
    <property type="project" value="InterPro"/>
</dbReference>
<feature type="transmembrane region" description="Helical" evidence="1">
    <location>
        <begin position="6"/>
        <end position="29"/>
    </location>
</feature>
<keyword evidence="1" id="KW-0812">Transmembrane</keyword>
<dbReference type="SUPFAM" id="SSF81321">
    <property type="entry name" value="Family A G protein-coupled receptor-like"/>
    <property type="match status" value="1"/>
</dbReference>
<organism evidence="2 3">
    <name type="scientific">Ascaris lumbricoides</name>
    <name type="common">Giant roundworm</name>
    <dbReference type="NCBI Taxonomy" id="6252"/>
    <lineage>
        <taxon>Eukaryota</taxon>
        <taxon>Metazoa</taxon>
        <taxon>Ecdysozoa</taxon>
        <taxon>Nematoda</taxon>
        <taxon>Chromadorea</taxon>
        <taxon>Rhabditida</taxon>
        <taxon>Spirurina</taxon>
        <taxon>Ascaridomorpha</taxon>
        <taxon>Ascaridoidea</taxon>
        <taxon>Ascarididae</taxon>
        <taxon>Ascaris</taxon>
    </lineage>
</organism>
<dbReference type="PANTHER" id="PTHR47323">
    <property type="entry name" value="FMRFAMIDE PEPTIDE RECEPTOR FAMILY-RELATED"/>
    <property type="match status" value="1"/>
</dbReference>
<evidence type="ECO:0000256" key="1">
    <source>
        <dbReference type="SAM" id="Phobius"/>
    </source>
</evidence>
<dbReference type="AlphaFoldDB" id="A0A0M3IJQ1"/>
<keyword evidence="1" id="KW-1133">Transmembrane helix</keyword>
<evidence type="ECO:0000313" key="2">
    <source>
        <dbReference type="Proteomes" id="UP000036681"/>
    </source>
</evidence>
<dbReference type="Gene3D" id="1.20.1070.10">
    <property type="entry name" value="Rhodopsin 7-helix transmembrane proteins"/>
    <property type="match status" value="1"/>
</dbReference>
<keyword evidence="1" id="KW-0472">Membrane</keyword>
<dbReference type="InterPro" id="IPR053352">
    <property type="entry name" value="FMRFamide_rcpt"/>
</dbReference>
<protein>
    <submittedName>
        <fullName evidence="3">G_PROTEIN_RECEP_F1_2 domain-containing protein</fullName>
    </submittedName>
</protein>
<sequence length="156" mass="17185">MDSQHLMASAILLIVCIGVLGNLVSLFMFSRPHMRTASVNVLLSALSAVDLGLLVLSIPVFVVPGLDPCNEVLLEMHQHDRGSDATQIEVMIIKIFVSWAVAITDEVHSQPWDSRNIVASDGTMLNEVPATLTVRRRRSQIEITTQRLPIPLSLCF</sequence>
<dbReference type="Proteomes" id="UP000036681">
    <property type="component" value="Unplaced"/>
</dbReference>
<keyword evidence="2" id="KW-1185">Reference proteome</keyword>
<reference evidence="3" key="1">
    <citation type="submission" date="2017-02" db="UniProtKB">
        <authorList>
            <consortium name="WormBaseParasite"/>
        </authorList>
    </citation>
    <scope>IDENTIFICATION</scope>
</reference>
<accession>A0A0M3IJQ1</accession>
<dbReference type="Pfam" id="PF10324">
    <property type="entry name" value="7TM_GPCR_Srw"/>
    <property type="match status" value="1"/>
</dbReference>
<dbReference type="PANTHER" id="PTHR47323:SF4">
    <property type="entry name" value="FMRFAMIDE PEPTIDE RECEPTOR FRPR-18"/>
    <property type="match status" value="1"/>
</dbReference>
<dbReference type="InterPro" id="IPR019427">
    <property type="entry name" value="7TM_GPCR_serpentine_rcpt_Srw"/>
</dbReference>
<dbReference type="WBParaSite" id="ALUE_0001889901-mRNA-1">
    <property type="protein sequence ID" value="ALUE_0001889901-mRNA-1"/>
    <property type="gene ID" value="ALUE_0001889901"/>
</dbReference>
<evidence type="ECO:0000313" key="3">
    <source>
        <dbReference type="WBParaSite" id="ALUE_0001889901-mRNA-1"/>
    </source>
</evidence>
<feature type="transmembrane region" description="Helical" evidence="1">
    <location>
        <begin position="41"/>
        <end position="62"/>
    </location>
</feature>
<proteinExistence type="predicted"/>
<name>A0A0M3IJQ1_ASCLU</name>